<dbReference type="KEGG" id="azo:azo0856"/>
<dbReference type="eggNOG" id="COG0438">
    <property type="taxonomic scope" value="Bacteria"/>
</dbReference>
<name>A1K3R8_AZOSB</name>
<dbReference type="Proteomes" id="UP000002588">
    <property type="component" value="Chromosome"/>
</dbReference>
<sequence>MSRGGHVAVARRADDAAMDAPLSLQDLARASRQLRIALVTETFPPEINGVAMTTGRMVDGLLRLGHRVQLVRPRQGADDQPARGEGYEEVLARGLPIPRYNHLKMGLPARSTLTRMWSLRRPDVVQVVTEGPLGWSAVAAARKLRLPVITEFHTNFHSYSRYYGMGWLKQPVEAYLRRFHNKGDLCLAPTAELAAQLAARGVRKVDVVARGVDTALFAPARRSEALRSSWGARPETLVLTVVGRLAAEKNLGLALRAFDALRQRRADVRLVLVGDGPARAALATASPETIFAGMRTGADLAAHYASADLFLFPSTTETFGNVTTEALASGLPVIGFDYAAAAERIRGGDNGCLAPLGDEQGFVEAVLRVGTDDALRLALAARARDSVADADWAAVAQRLAAVIERVVDRHEARLIGAAHVAAA</sequence>
<dbReference type="PANTHER" id="PTHR45947:SF3">
    <property type="entry name" value="SULFOQUINOVOSYL TRANSFERASE SQD2"/>
    <property type="match status" value="1"/>
</dbReference>
<dbReference type="InterPro" id="IPR050194">
    <property type="entry name" value="Glycosyltransferase_grp1"/>
</dbReference>
<reference evidence="2 3" key="1">
    <citation type="journal article" date="2006" name="Nat. Biotechnol.">
        <title>Complete genome of the mutualistic, N2-fixing grass endophyte Azoarcus sp. strain BH72.</title>
        <authorList>
            <person name="Krause A."/>
            <person name="Ramakumar A."/>
            <person name="Bartels D."/>
            <person name="Battistoni F."/>
            <person name="Bekel T."/>
            <person name="Boch J."/>
            <person name="Boehm M."/>
            <person name="Friedrich F."/>
            <person name="Hurek T."/>
            <person name="Krause L."/>
            <person name="Linke B."/>
            <person name="McHardy A.C."/>
            <person name="Sarkar A."/>
            <person name="Schneiker S."/>
            <person name="Syed A.A."/>
            <person name="Thauer R."/>
            <person name="Vorhoelter F.-J."/>
            <person name="Weidner S."/>
            <person name="Puehler A."/>
            <person name="Reinhold-Hurek B."/>
            <person name="Kaiser O."/>
            <person name="Goesmann A."/>
        </authorList>
    </citation>
    <scope>NUCLEOTIDE SEQUENCE [LARGE SCALE GENOMIC DNA]</scope>
    <source>
        <strain evidence="2 3">BH72</strain>
    </source>
</reference>
<dbReference type="Pfam" id="PF13692">
    <property type="entry name" value="Glyco_trans_1_4"/>
    <property type="match status" value="1"/>
</dbReference>
<dbReference type="GO" id="GO:0016757">
    <property type="term" value="F:glycosyltransferase activity"/>
    <property type="evidence" value="ECO:0007669"/>
    <property type="project" value="UniProtKB-ARBA"/>
</dbReference>
<dbReference type="InterPro" id="IPR028098">
    <property type="entry name" value="Glyco_trans_4-like_N"/>
</dbReference>
<evidence type="ECO:0000313" key="3">
    <source>
        <dbReference type="Proteomes" id="UP000002588"/>
    </source>
</evidence>
<dbReference type="EMBL" id="AM406670">
    <property type="protein sequence ID" value="CAL93473.1"/>
    <property type="molecule type" value="Genomic_DNA"/>
</dbReference>
<protein>
    <submittedName>
        <fullName evidence="2">Glycosyltransferase</fullName>
    </submittedName>
</protein>
<dbReference type="CDD" id="cd03814">
    <property type="entry name" value="GT4-like"/>
    <property type="match status" value="1"/>
</dbReference>
<dbReference type="PANTHER" id="PTHR45947">
    <property type="entry name" value="SULFOQUINOVOSYL TRANSFERASE SQD2"/>
    <property type="match status" value="1"/>
</dbReference>
<feature type="domain" description="Glycosyltransferase subfamily 4-like N-terminal" evidence="1">
    <location>
        <begin position="47"/>
        <end position="215"/>
    </location>
</feature>
<dbReference type="SUPFAM" id="SSF53756">
    <property type="entry name" value="UDP-Glycosyltransferase/glycogen phosphorylase"/>
    <property type="match status" value="1"/>
</dbReference>
<dbReference type="AlphaFoldDB" id="A1K3R8"/>
<proteinExistence type="predicted"/>
<dbReference type="CAZy" id="GT4">
    <property type="family name" value="Glycosyltransferase Family 4"/>
</dbReference>
<evidence type="ECO:0000313" key="2">
    <source>
        <dbReference type="EMBL" id="CAL93473.1"/>
    </source>
</evidence>
<dbReference type="Pfam" id="PF13439">
    <property type="entry name" value="Glyco_transf_4"/>
    <property type="match status" value="1"/>
</dbReference>
<keyword evidence="3" id="KW-1185">Reference proteome</keyword>
<dbReference type="HOGENOM" id="CLU_009583_2_0_4"/>
<organism evidence="2 3">
    <name type="scientific">Azoarcus sp. (strain BH72)</name>
    <dbReference type="NCBI Taxonomy" id="418699"/>
    <lineage>
        <taxon>Bacteria</taxon>
        <taxon>Pseudomonadati</taxon>
        <taxon>Pseudomonadota</taxon>
        <taxon>Betaproteobacteria</taxon>
        <taxon>Rhodocyclales</taxon>
        <taxon>Zoogloeaceae</taxon>
        <taxon>Azoarcus</taxon>
    </lineage>
</organism>
<dbReference type="Gene3D" id="3.40.50.2000">
    <property type="entry name" value="Glycogen Phosphorylase B"/>
    <property type="match status" value="2"/>
</dbReference>
<accession>A1K3R8</accession>
<gene>
    <name evidence="2" type="ordered locus">azo0856</name>
</gene>
<evidence type="ECO:0000259" key="1">
    <source>
        <dbReference type="Pfam" id="PF13439"/>
    </source>
</evidence>
<dbReference type="STRING" id="62928.azo0856"/>